<proteinExistence type="inferred from homology"/>
<dbReference type="InterPro" id="IPR034660">
    <property type="entry name" value="DinB/YfiT-like"/>
</dbReference>
<dbReference type="Proteomes" id="UP000192333">
    <property type="component" value="Chromosome I"/>
</dbReference>
<dbReference type="OrthoDB" id="119432at2"/>
<feature type="binding site" evidence="3">
    <location>
        <position position="125"/>
    </location>
    <ligand>
        <name>a divalent metal cation</name>
        <dbReference type="ChEBI" id="CHEBI:60240"/>
    </ligand>
</feature>
<dbReference type="GO" id="GO:0046872">
    <property type="term" value="F:metal ion binding"/>
    <property type="evidence" value="ECO:0007669"/>
    <property type="project" value="UniProtKB-KW"/>
</dbReference>
<accession>A0A1W2HB47</accession>
<gene>
    <name evidence="4" type="ORF">SAMN00777080_4690</name>
</gene>
<evidence type="ECO:0000313" key="5">
    <source>
        <dbReference type="Proteomes" id="UP000192333"/>
    </source>
</evidence>
<comment type="similarity">
    <text evidence="1">Belongs to the DinB family.</text>
</comment>
<sequence>MKDLHKLIDEITKTTLLIESHYPELYCFLDENPITIPIENGSQIDENSLQNYLESLQQLLLHHIEEHKKSPDFKKTSSLGLKSQISKLSRDVRERTLNRFQQIPSGFINWRLNSNSMSFGDIAAHLVYVDELFLNMMEKQEKKYTWVLGTDSPHLNVDSGSFTKLINKLQGLQSKREAILENLDESEFSEIVTDENGEDSSLWWFVMDRLIEHEVYHRGQMSVYLKLLKGEPDRI</sequence>
<dbReference type="InterPro" id="IPR007837">
    <property type="entry name" value="DinB"/>
</dbReference>
<evidence type="ECO:0000256" key="2">
    <source>
        <dbReference type="ARBA" id="ARBA00022723"/>
    </source>
</evidence>
<feature type="binding site" evidence="3">
    <location>
        <position position="213"/>
    </location>
    <ligand>
        <name>a divalent metal cation</name>
        <dbReference type="ChEBI" id="CHEBI:60240"/>
    </ligand>
</feature>
<dbReference type="STRING" id="758820.SAMN00777080_4690"/>
<dbReference type="AlphaFoldDB" id="A0A1W2HB47"/>
<name>A0A1W2HB47_9BACT</name>
<evidence type="ECO:0000256" key="3">
    <source>
        <dbReference type="PIRSR" id="PIRSR607837-1"/>
    </source>
</evidence>
<keyword evidence="2 3" id="KW-0479">Metal-binding</keyword>
<dbReference type="PANTHER" id="PTHR37302:SF3">
    <property type="entry name" value="DAMAGE-INDUCIBLE PROTEIN DINB"/>
    <property type="match status" value="1"/>
</dbReference>
<evidence type="ECO:0000256" key="1">
    <source>
        <dbReference type="ARBA" id="ARBA00008635"/>
    </source>
</evidence>
<dbReference type="RefSeq" id="WP_084122965.1">
    <property type="nucleotide sequence ID" value="NZ_LT838813.1"/>
</dbReference>
<dbReference type="SUPFAM" id="SSF109854">
    <property type="entry name" value="DinB/YfiT-like putative metalloenzymes"/>
    <property type="match status" value="1"/>
</dbReference>
<protein>
    <submittedName>
        <fullName evidence="4">Uncharacterized damage-inducible protein DinB (Forms a four-helix bundle)</fullName>
    </submittedName>
</protein>
<dbReference type="EMBL" id="LT838813">
    <property type="protein sequence ID" value="SMD46014.1"/>
    <property type="molecule type" value="Genomic_DNA"/>
</dbReference>
<dbReference type="Pfam" id="PF05163">
    <property type="entry name" value="DinB"/>
    <property type="match status" value="1"/>
</dbReference>
<keyword evidence="5" id="KW-1185">Reference proteome</keyword>
<evidence type="ECO:0000313" key="4">
    <source>
        <dbReference type="EMBL" id="SMD46014.1"/>
    </source>
</evidence>
<dbReference type="Gene3D" id="1.20.120.450">
    <property type="entry name" value="dinb family like domain"/>
    <property type="match status" value="1"/>
</dbReference>
<organism evidence="4 5">
    <name type="scientific">Aquiflexum balticum DSM 16537</name>
    <dbReference type="NCBI Taxonomy" id="758820"/>
    <lineage>
        <taxon>Bacteria</taxon>
        <taxon>Pseudomonadati</taxon>
        <taxon>Bacteroidota</taxon>
        <taxon>Cytophagia</taxon>
        <taxon>Cytophagales</taxon>
        <taxon>Cyclobacteriaceae</taxon>
        <taxon>Aquiflexum</taxon>
    </lineage>
</organism>
<dbReference type="PANTHER" id="PTHR37302">
    <property type="entry name" value="SLR1116 PROTEIN"/>
    <property type="match status" value="1"/>
</dbReference>
<reference evidence="5" key="1">
    <citation type="submission" date="2017-04" db="EMBL/GenBank/DDBJ databases">
        <authorList>
            <person name="Varghese N."/>
            <person name="Submissions S."/>
        </authorList>
    </citation>
    <scope>NUCLEOTIDE SEQUENCE [LARGE SCALE GENOMIC DNA]</scope>
    <source>
        <strain evidence="5">DSM 16537</strain>
    </source>
</reference>
<feature type="binding site" evidence="3">
    <location>
        <position position="217"/>
    </location>
    <ligand>
        <name>a divalent metal cation</name>
        <dbReference type="ChEBI" id="CHEBI:60240"/>
    </ligand>
</feature>